<dbReference type="OrthoDB" id="447165at2759"/>
<dbReference type="Proteomes" id="UP001152797">
    <property type="component" value="Unassembled WGS sequence"/>
</dbReference>
<gene>
    <name evidence="2" type="ORF">C1SCF055_LOCUS3824</name>
</gene>
<reference evidence="3 4" key="2">
    <citation type="submission" date="2024-05" db="EMBL/GenBank/DDBJ databases">
        <authorList>
            <person name="Chen Y."/>
            <person name="Shah S."/>
            <person name="Dougan E. K."/>
            <person name="Thang M."/>
            <person name="Chan C."/>
        </authorList>
    </citation>
    <scope>NUCLEOTIDE SEQUENCE [LARGE SCALE GENOMIC DNA]</scope>
</reference>
<feature type="region of interest" description="Disordered" evidence="1">
    <location>
        <begin position="19"/>
        <end position="70"/>
    </location>
</feature>
<reference evidence="2" key="1">
    <citation type="submission" date="2022-10" db="EMBL/GenBank/DDBJ databases">
        <authorList>
            <person name="Chen Y."/>
            <person name="Dougan E. K."/>
            <person name="Chan C."/>
            <person name="Rhodes N."/>
            <person name="Thang M."/>
        </authorList>
    </citation>
    <scope>NUCLEOTIDE SEQUENCE</scope>
</reference>
<name>A0A9P1BPB7_9DINO</name>
<sequence>MKAAFAQVATEKKDIVPVATPCRSQVPEATPEAPKVPAELPAQSDAKDQPGSVEELPAKPEPVQSEPRKVRLRSAAKARLIRWVKPKSTRLDRNAPDIVKTQWATGNKNALADLFSKLNFCEDEFLNQLKIIVSKKQLIELTIDEGWYAESELKDELGWQKIDGAKKRCKTLGDSHYRHNMYDGSEEFWVVVKEKGKRQESASFEEIHEKNGKAESDPTFQYEGMFKGFGALDTRQANEKNMLKNMGPDVESKYAQTKDRFKKFMDSMMSKSGKLRSLMKDLKSKYSDTDAAESVQQLKTQITNLDQEFDKCQEVWTRGEAEGFFTEKFLIYNTFLQTWM</sequence>
<protein>
    <submittedName>
        <fullName evidence="2">Uncharacterized protein</fullName>
    </submittedName>
</protein>
<dbReference type="EMBL" id="CAMXCT030000209">
    <property type="protein sequence ID" value="CAL4762833.1"/>
    <property type="molecule type" value="Genomic_DNA"/>
</dbReference>
<evidence type="ECO:0000313" key="3">
    <source>
        <dbReference type="EMBL" id="CAL4762833.1"/>
    </source>
</evidence>
<proteinExistence type="predicted"/>
<evidence type="ECO:0000313" key="2">
    <source>
        <dbReference type="EMBL" id="CAI3975521.1"/>
    </source>
</evidence>
<comment type="caution">
    <text evidence="2">The sequence shown here is derived from an EMBL/GenBank/DDBJ whole genome shotgun (WGS) entry which is preliminary data.</text>
</comment>
<organism evidence="2">
    <name type="scientific">Cladocopium goreaui</name>
    <dbReference type="NCBI Taxonomy" id="2562237"/>
    <lineage>
        <taxon>Eukaryota</taxon>
        <taxon>Sar</taxon>
        <taxon>Alveolata</taxon>
        <taxon>Dinophyceae</taxon>
        <taxon>Suessiales</taxon>
        <taxon>Symbiodiniaceae</taxon>
        <taxon>Cladocopium</taxon>
    </lineage>
</organism>
<accession>A0A9P1BPB7</accession>
<dbReference type="AlphaFoldDB" id="A0A9P1BPB7"/>
<dbReference type="EMBL" id="CAMXCT020000209">
    <property type="protein sequence ID" value="CAL1128896.1"/>
    <property type="molecule type" value="Genomic_DNA"/>
</dbReference>
<dbReference type="EMBL" id="CAMXCT010000209">
    <property type="protein sequence ID" value="CAI3975521.1"/>
    <property type="molecule type" value="Genomic_DNA"/>
</dbReference>
<keyword evidence="4" id="KW-1185">Reference proteome</keyword>
<evidence type="ECO:0000313" key="4">
    <source>
        <dbReference type="Proteomes" id="UP001152797"/>
    </source>
</evidence>
<evidence type="ECO:0000256" key="1">
    <source>
        <dbReference type="SAM" id="MobiDB-lite"/>
    </source>
</evidence>